<evidence type="ECO:0000313" key="3">
    <source>
        <dbReference type="Proteomes" id="UP000000600"/>
    </source>
</evidence>
<dbReference type="RefSeq" id="XP_001435419.1">
    <property type="nucleotide sequence ID" value="XM_001435382.2"/>
</dbReference>
<dbReference type="OrthoDB" id="305256at2759"/>
<dbReference type="OMA" id="SCTANDE"/>
<reference evidence="2 3" key="1">
    <citation type="journal article" date="2006" name="Nature">
        <title>Global trends of whole-genome duplications revealed by the ciliate Paramecium tetraurelia.</title>
        <authorList>
            <consortium name="Genoscope"/>
            <person name="Aury J.-M."/>
            <person name="Jaillon O."/>
            <person name="Duret L."/>
            <person name="Noel B."/>
            <person name="Jubin C."/>
            <person name="Porcel B.M."/>
            <person name="Segurens B."/>
            <person name="Daubin V."/>
            <person name="Anthouard V."/>
            <person name="Aiach N."/>
            <person name="Arnaiz O."/>
            <person name="Billaut A."/>
            <person name="Beisson J."/>
            <person name="Blanc I."/>
            <person name="Bouhouche K."/>
            <person name="Camara F."/>
            <person name="Duharcourt S."/>
            <person name="Guigo R."/>
            <person name="Gogendeau D."/>
            <person name="Katinka M."/>
            <person name="Keller A.-M."/>
            <person name="Kissmehl R."/>
            <person name="Klotz C."/>
            <person name="Koll F."/>
            <person name="Le Moue A."/>
            <person name="Lepere C."/>
            <person name="Malinsky S."/>
            <person name="Nowacki M."/>
            <person name="Nowak J.K."/>
            <person name="Plattner H."/>
            <person name="Poulain J."/>
            <person name="Ruiz F."/>
            <person name="Serrano V."/>
            <person name="Zagulski M."/>
            <person name="Dessen P."/>
            <person name="Betermier M."/>
            <person name="Weissenbach J."/>
            <person name="Scarpelli C."/>
            <person name="Schachter V."/>
            <person name="Sperling L."/>
            <person name="Meyer E."/>
            <person name="Cohen J."/>
            <person name="Wincker P."/>
        </authorList>
    </citation>
    <scope>NUCLEOTIDE SEQUENCE [LARGE SCALE GENOMIC DNA]</scope>
    <source>
        <strain evidence="2 3">Stock d4-2</strain>
    </source>
</reference>
<dbReference type="AlphaFoldDB" id="A0CB55"/>
<proteinExistence type="predicted"/>
<feature type="chain" id="PRO_5002622896" evidence="1">
    <location>
        <begin position="17"/>
        <end position="108"/>
    </location>
</feature>
<evidence type="ECO:0000256" key="1">
    <source>
        <dbReference type="SAM" id="SignalP"/>
    </source>
</evidence>
<name>A0CB55_PARTE</name>
<keyword evidence="3" id="KW-1185">Reference proteome</keyword>
<dbReference type="HOGENOM" id="CLU_2228406_0_0_1"/>
<dbReference type="InParanoid" id="A0CB55"/>
<protein>
    <submittedName>
        <fullName evidence="2">Uncharacterized protein</fullName>
    </submittedName>
</protein>
<organism evidence="2 3">
    <name type="scientific">Paramecium tetraurelia</name>
    <dbReference type="NCBI Taxonomy" id="5888"/>
    <lineage>
        <taxon>Eukaryota</taxon>
        <taxon>Sar</taxon>
        <taxon>Alveolata</taxon>
        <taxon>Ciliophora</taxon>
        <taxon>Intramacronucleata</taxon>
        <taxon>Oligohymenophorea</taxon>
        <taxon>Peniculida</taxon>
        <taxon>Parameciidae</taxon>
        <taxon>Paramecium</taxon>
    </lineage>
</organism>
<evidence type="ECO:0000313" key="2">
    <source>
        <dbReference type="EMBL" id="CAK68022.1"/>
    </source>
</evidence>
<dbReference type="Proteomes" id="UP000000600">
    <property type="component" value="Unassembled WGS sequence"/>
</dbReference>
<keyword evidence="1" id="KW-0732">Signal</keyword>
<dbReference type="GeneID" id="5021204"/>
<dbReference type="KEGG" id="ptm:GSPATT00036805001"/>
<feature type="signal peptide" evidence="1">
    <location>
        <begin position="1"/>
        <end position="16"/>
    </location>
</feature>
<gene>
    <name evidence="2" type="ORF">GSPATT00036805001</name>
</gene>
<dbReference type="EMBL" id="CT868056">
    <property type="protein sequence ID" value="CAK68022.1"/>
    <property type="molecule type" value="Genomic_DNA"/>
</dbReference>
<sequence>MKKILAIALLILCITAKKHHKQEEGQEEITPMVQCLQDHCLNEAFGCVFNEECSKTMESCDKEYGEGIKLEQFVSCTANDEAASALAACMQNNCASFEQMMRFFNKRK</sequence>
<accession>A0CB55</accession>